<keyword evidence="3" id="KW-0963">Cytoplasm</keyword>
<dbReference type="NCBIfam" id="NF008909">
    <property type="entry name" value="PRK12273.1"/>
    <property type="match status" value="1"/>
</dbReference>
<evidence type="ECO:0000259" key="5">
    <source>
        <dbReference type="Pfam" id="PF10415"/>
    </source>
</evidence>
<dbReference type="PROSITE" id="PS00163">
    <property type="entry name" value="FUMARATE_LYASES"/>
    <property type="match status" value="1"/>
</dbReference>
<feature type="domain" description="Fumarase C C-terminal" evidence="5">
    <location>
        <begin position="413"/>
        <end position="465"/>
    </location>
</feature>
<dbReference type="EC" id="4.2.1.2" evidence="3"/>
<dbReference type="OrthoDB" id="9802809at2"/>
<dbReference type="RefSeq" id="WP_126375897.1">
    <property type="nucleotide sequence ID" value="NZ_AP017378.1"/>
</dbReference>
<comment type="similarity">
    <text evidence="1 3">Belongs to the class-II fumarase/aspartase family. Fumarase subfamily.</text>
</comment>
<keyword evidence="2 3" id="KW-0456">Lyase</keyword>
<protein>
    <recommendedName>
        <fullName evidence="3">Fumarate hydratase class II</fullName>
        <shortName evidence="3">Fumarase C</shortName>
        <ecNumber evidence="3">4.2.1.2</ecNumber>
    </recommendedName>
    <alternativeName>
        <fullName evidence="3">Aerobic fumarase</fullName>
    </alternativeName>
    <alternativeName>
        <fullName evidence="3">Iron-independent fumarase</fullName>
    </alternativeName>
</protein>
<feature type="binding site" evidence="3">
    <location>
        <position position="192"/>
    </location>
    <ligand>
        <name>substrate</name>
    </ligand>
</feature>
<evidence type="ECO:0000313" key="6">
    <source>
        <dbReference type="EMBL" id="BBD07039.1"/>
    </source>
</evidence>
<dbReference type="SUPFAM" id="SSF48557">
    <property type="entry name" value="L-aspartase-like"/>
    <property type="match status" value="1"/>
</dbReference>
<dbReference type="PANTHER" id="PTHR11444">
    <property type="entry name" value="ASPARTATEAMMONIA/ARGININOSUCCINATE/ADENYLOSUCCINATE LYASE"/>
    <property type="match status" value="1"/>
</dbReference>
<reference evidence="6 7" key="1">
    <citation type="journal article" date="2018" name="Sci. Adv.">
        <title>Multi-heme cytochromes provide a pathway for survival in energy-limited environments.</title>
        <authorList>
            <person name="Deng X."/>
            <person name="Dohmae N."/>
            <person name="Nealson K.H."/>
            <person name="Hashimoto K."/>
            <person name="Okamoto A."/>
        </authorList>
    </citation>
    <scope>NUCLEOTIDE SEQUENCE [LARGE SCALE GENOMIC DNA]</scope>
    <source>
        <strain evidence="6 7">IS5</strain>
    </source>
</reference>
<dbReference type="GO" id="GO:0006106">
    <property type="term" value="P:fumarate metabolic process"/>
    <property type="evidence" value="ECO:0007669"/>
    <property type="project" value="InterPro"/>
</dbReference>
<feature type="binding site" evidence="3">
    <location>
        <begin position="144"/>
        <end position="146"/>
    </location>
    <ligand>
        <name>substrate</name>
    </ligand>
</feature>
<dbReference type="Gene3D" id="1.10.275.10">
    <property type="entry name" value="Fumarase/aspartase (N-terminal domain)"/>
    <property type="match status" value="1"/>
</dbReference>
<feature type="binding site" evidence="3">
    <location>
        <position position="324"/>
    </location>
    <ligand>
        <name>substrate</name>
    </ligand>
</feature>
<comment type="catalytic activity">
    <reaction evidence="3">
        <text>(S)-malate = fumarate + H2O</text>
        <dbReference type="Rhea" id="RHEA:12460"/>
        <dbReference type="ChEBI" id="CHEBI:15377"/>
        <dbReference type="ChEBI" id="CHEBI:15589"/>
        <dbReference type="ChEBI" id="CHEBI:29806"/>
        <dbReference type="EC" id="4.2.1.2"/>
    </reaction>
</comment>
<dbReference type="InterPro" id="IPR000362">
    <property type="entry name" value="Fumarate_lyase_fam"/>
</dbReference>
<evidence type="ECO:0000259" key="4">
    <source>
        <dbReference type="Pfam" id="PF00206"/>
    </source>
</evidence>
<dbReference type="AlphaFoldDB" id="A0A2Z6AUX5"/>
<dbReference type="InterPro" id="IPR024083">
    <property type="entry name" value="Fumarase/histidase_N"/>
</dbReference>
<feature type="binding site" evidence="3">
    <location>
        <begin position="103"/>
        <end position="105"/>
    </location>
    <ligand>
        <name>substrate</name>
    </ligand>
</feature>
<dbReference type="Pfam" id="PF10415">
    <property type="entry name" value="FumaraseC_C"/>
    <property type="match status" value="1"/>
</dbReference>
<dbReference type="InterPro" id="IPR005677">
    <property type="entry name" value="Fum_hydII"/>
</dbReference>
<feature type="active site" evidence="3">
    <location>
        <position position="323"/>
    </location>
</feature>
<evidence type="ECO:0000256" key="1">
    <source>
        <dbReference type="ARBA" id="ARBA00009084"/>
    </source>
</evidence>
<dbReference type="UniPathway" id="UPA00223">
    <property type="reaction ID" value="UER01007"/>
</dbReference>
<proteinExistence type="inferred from homology"/>
<dbReference type="HAMAP" id="MF_00743">
    <property type="entry name" value="FumaraseC"/>
    <property type="match status" value="1"/>
</dbReference>
<dbReference type="InterPro" id="IPR008948">
    <property type="entry name" value="L-Aspartase-like"/>
</dbReference>
<evidence type="ECO:0000256" key="2">
    <source>
        <dbReference type="ARBA" id="ARBA00023239"/>
    </source>
</evidence>
<keyword evidence="3" id="KW-0816">Tricarboxylic acid cycle</keyword>
<evidence type="ECO:0000313" key="7">
    <source>
        <dbReference type="Proteomes" id="UP000269883"/>
    </source>
</evidence>
<dbReference type="PRINTS" id="PR00149">
    <property type="entry name" value="FUMRATELYASE"/>
</dbReference>
<gene>
    <name evidence="3 6" type="primary">fumC</name>
    <name evidence="6" type="ORF">DFE_0313</name>
</gene>
<sequence length="469" mass="49600">MPENDSPNYRMEEDSLGPVRVPADKLWGAQTERALGHFAYGEEQMPIEIVHALGRIKIAAARINSSLGLIPSDVAELVERAASEVAAGQLDEHFPLRIWQSGSGTQTNMNVNEVVANRAALLAGAEPGQKTPVHPNDHVNRCQSTNDAFPSAIHMAAVDVLTCKLLPALENLAAALGDKAESYVGIVKIGRTHLQDAVPLTLGQEFSGYAAQVVDSVMGLHGMMDGLLTIPLGGTAVGTGLNAHPHFAELAVNELRALTGYPFVTSENRFAQLAAHDDLVAASGAVRRTAVALMKIANDIRWLGSGPRCGIGEIRLPANEPGSSIMPGKVNPSQCEALTMACVQVMGMDAAMGMAGSQGNFELNVYKPLMGHCLLSSMKTLAGAVASFTMYCVSGIEADEKRIGDVVDKSLMLVTALAPAIGYDRAAEIAKLALERGATLREICLELKVLDAETFDRLTDPSSMIGPSA</sequence>
<evidence type="ECO:0000256" key="3">
    <source>
        <dbReference type="HAMAP-Rule" id="MF_00743"/>
    </source>
</evidence>
<feature type="active site" description="Proton donor/acceptor" evidence="3">
    <location>
        <position position="193"/>
    </location>
</feature>
<dbReference type="InterPro" id="IPR018951">
    <property type="entry name" value="Fumarase_C_C"/>
</dbReference>
<dbReference type="InterPro" id="IPR020557">
    <property type="entry name" value="Fumarate_lyase_CS"/>
</dbReference>
<dbReference type="PRINTS" id="PR00145">
    <property type="entry name" value="ARGSUCLYASE"/>
</dbReference>
<dbReference type="InterPro" id="IPR022761">
    <property type="entry name" value="Fumarate_lyase_N"/>
</dbReference>
<feature type="site" description="Important for catalytic activity" evidence="3">
    <location>
        <position position="336"/>
    </location>
</feature>
<keyword evidence="7" id="KW-1185">Reference proteome</keyword>
<accession>A0A2Z6AUX5</accession>
<dbReference type="FunFam" id="1.10.40.30:FF:000002">
    <property type="entry name" value="Fumarate hydratase class II"/>
    <property type="match status" value="1"/>
</dbReference>
<comment type="pathway">
    <text evidence="3">Carbohydrate metabolism; tricarboxylic acid cycle; (S)-malate from fumarate: step 1/1.</text>
</comment>
<dbReference type="PANTHER" id="PTHR11444:SF1">
    <property type="entry name" value="FUMARATE HYDRATASE, MITOCHONDRIAL"/>
    <property type="match status" value="1"/>
</dbReference>
<dbReference type="FunFam" id="1.20.200.10:FF:000001">
    <property type="entry name" value="Fumarate hydratase, mitochondrial"/>
    <property type="match status" value="1"/>
</dbReference>
<dbReference type="GO" id="GO:0006099">
    <property type="term" value="P:tricarboxylic acid cycle"/>
    <property type="evidence" value="ECO:0007669"/>
    <property type="project" value="UniProtKB-UniRule"/>
</dbReference>
<feature type="domain" description="Fumarate lyase N-terminal" evidence="4">
    <location>
        <begin position="18"/>
        <end position="347"/>
    </location>
</feature>
<feature type="binding site" description="in site B" evidence="3">
    <location>
        <begin position="134"/>
        <end position="137"/>
    </location>
    <ligand>
        <name>substrate</name>
    </ligand>
</feature>
<dbReference type="Gene3D" id="1.20.200.10">
    <property type="entry name" value="Fumarase/aspartase (Central domain)"/>
    <property type="match status" value="1"/>
</dbReference>
<comment type="function">
    <text evidence="3">Involved in the TCA cycle. Catalyzes the stereospecific interconversion of fumarate to L-malate.</text>
</comment>
<dbReference type="Pfam" id="PF00206">
    <property type="entry name" value="Lyase_1"/>
    <property type="match status" value="1"/>
</dbReference>
<dbReference type="GO" id="GO:0004333">
    <property type="term" value="F:fumarate hydratase activity"/>
    <property type="evidence" value="ECO:0007669"/>
    <property type="project" value="UniProtKB-UniRule"/>
</dbReference>
<dbReference type="Gene3D" id="1.10.40.30">
    <property type="entry name" value="Fumarase/aspartase (C-terminal domain)"/>
    <property type="match status" value="1"/>
</dbReference>
<comment type="miscellaneous">
    <text evidence="3">There are 2 substrate-binding sites: the catalytic A site, and the non-catalytic B site that may play a role in the transfer of substrate or product between the active site and the solvent. Alternatively, the B site may bind allosteric effectors.</text>
</comment>
<feature type="binding site" evidence="3">
    <location>
        <begin position="329"/>
        <end position="331"/>
    </location>
    <ligand>
        <name>substrate</name>
    </ligand>
</feature>
<name>A0A2Z6AUX5_9BACT</name>
<dbReference type="FunFam" id="1.10.275.10:FF:000001">
    <property type="entry name" value="Fumarate hydratase, mitochondrial"/>
    <property type="match status" value="1"/>
</dbReference>
<dbReference type="EMBL" id="AP017378">
    <property type="protein sequence ID" value="BBD07039.1"/>
    <property type="molecule type" value="Genomic_DNA"/>
</dbReference>
<dbReference type="CDD" id="cd01362">
    <property type="entry name" value="Fumarase_classII"/>
    <property type="match status" value="1"/>
</dbReference>
<dbReference type="KEGG" id="dfl:DFE_0313"/>
<organism evidence="6 7">
    <name type="scientific">Desulfovibrio ferrophilus</name>
    <dbReference type="NCBI Taxonomy" id="241368"/>
    <lineage>
        <taxon>Bacteria</taxon>
        <taxon>Pseudomonadati</taxon>
        <taxon>Thermodesulfobacteriota</taxon>
        <taxon>Desulfovibrionia</taxon>
        <taxon>Desulfovibrionales</taxon>
        <taxon>Desulfovibrionaceae</taxon>
        <taxon>Desulfovibrio</taxon>
    </lineage>
</organism>
<comment type="subunit">
    <text evidence="3">Homotetramer.</text>
</comment>
<dbReference type="GO" id="GO:0005737">
    <property type="term" value="C:cytoplasm"/>
    <property type="evidence" value="ECO:0007669"/>
    <property type="project" value="UniProtKB-SubCell"/>
</dbReference>
<comment type="subcellular location">
    <subcellularLocation>
        <location evidence="3">Cytoplasm</location>
    </subcellularLocation>
</comment>
<dbReference type="Proteomes" id="UP000269883">
    <property type="component" value="Chromosome"/>
</dbReference>
<dbReference type="GO" id="GO:0006108">
    <property type="term" value="P:malate metabolic process"/>
    <property type="evidence" value="ECO:0007669"/>
    <property type="project" value="TreeGrafter"/>
</dbReference>